<keyword evidence="2" id="KW-1185">Reference proteome</keyword>
<gene>
    <name evidence="1" type="ORF">rsdtw13_05750</name>
</gene>
<dbReference type="EMBL" id="BROD01000001">
    <property type="protein sequence ID" value="GKX65317.1"/>
    <property type="molecule type" value="Genomic_DNA"/>
</dbReference>
<organism evidence="1 2">
    <name type="scientific">Inconstantimicrobium mannanitabidum</name>
    <dbReference type="NCBI Taxonomy" id="1604901"/>
    <lineage>
        <taxon>Bacteria</taxon>
        <taxon>Bacillati</taxon>
        <taxon>Bacillota</taxon>
        <taxon>Clostridia</taxon>
        <taxon>Eubacteriales</taxon>
        <taxon>Clostridiaceae</taxon>
        <taxon>Inconstantimicrobium</taxon>
    </lineage>
</organism>
<evidence type="ECO:0000313" key="2">
    <source>
        <dbReference type="Proteomes" id="UP001058074"/>
    </source>
</evidence>
<evidence type="ECO:0000313" key="1">
    <source>
        <dbReference type="EMBL" id="GKX65317.1"/>
    </source>
</evidence>
<dbReference type="Proteomes" id="UP001058074">
    <property type="component" value="Unassembled WGS sequence"/>
</dbReference>
<comment type="caution">
    <text evidence="1">The sequence shown here is derived from an EMBL/GenBank/DDBJ whole genome shotgun (WGS) entry which is preliminary data.</text>
</comment>
<name>A0ACB5R824_9CLOT</name>
<proteinExistence type="predicted"/>
<accession>A0ACB5R824</accession>
<protein>
    <submittedName>
        <fullName evidence="1">Uncharacterized protein</fullName>
    </submittedName>
</protein>
<reference evidence="1" key="1">
    <citation type="journal article" date="2025" name="Int. J. Syst. Evol. Microbiol.">
        <title>Inconstantimicrobium mannanitabidum sp. nov., a novel member of the family Clostridiaceae isolated from anoxic soil under the treatment of reductive soil disinfestation.</title>
        <authorList>
            <person name="Ueki A."/>
            <person name="Tonouchi A."/>
            <person name="Honma S."/>
            <person name="Kaku N."/>
            <person name="Ueki K."/>
        </authorList>
    </citation>
    <scope>NUCLEOTIDE SEQUENCE</scope>
    <source>
        <strain evidence="1">TW13</strain>
    </source>
</reference>
<sequence length="74" mass="8534">MATGKPTLAIKFARSLPFILSSPPFIIYICNSQSNCIEIECIHIKMRNTTELWIIHKNYISIFLVIKKKINLVI</sequence>